<dbReference type="EMBL" id="CASHTH010003602">
    <property type="protein sequence ID" value="CAI8047032.1"/>
    <property type="molecule type" value="Genomic_DNA"/>
</dbReference>
<dbReference type="PANTHER" id="PTHR24058:SF28">
    <property type="entry name" value="SERINE_THREONINE-PROTEIN KINASE MINIBRAIN"/>
    <property type="match status" value="1"/>
</dbReference>
<feature type="domain" description="Protein kinase" evidence="6">
    <location>
        <begin position="1"/>
        <end position="158"/>
    </location>
</feature>
<accession>A0AA35TH66</accession>
<keyword evidence="2" id="KW-0808">Transferase</keyword>
<proteinExistence type="predicted"/>
<protein>
    <submittedName>
        <fullName evidence="7">Serine/threonine-protein kinase minibrain</fullName>
    </submittedName>
</protein>
<dbReference type="PROSITE" id="PS50011">
    <property type="entry name" value="PROTEIN_KINASE_DOM"/>
    <property type="match status" value="1"/>
</dbReference>
<keyword evidence="3" id="KW-0547">Nucleotide-binding</keyword>
<dbReference type="GO" id="GO:0004674">
    <property type="term" value="F:protein serine/threonine kinase activity"/>
    <property type="evidence" value="ECO:0007669"/>
    <property type="project" value="UniProtKB-KW"/>
</dbReference>
<gene>
    <name evidence="7" type="ORF">GBAR_LOCUS26000</name>
</gene>
<dbReference type="PANTHER" id="PTHR24058">
    <property type="entry name" value="DUAL SPECIFICITY PROTEIN KINASE"/>
    <property type="match status" value="1"/>
</dbReference>
<dbReference type="Proteomes" id="UP001174909">
    <property type="component" value="Unassembled WGS sequence"/>
</dbReference>
<evidence type="ECO:0000256" key="4">
    <source>
        <dbReference type="ARBA" id="ARBA00022777"/>
    </source>
</evidence>
<evidence type="ECO:0000256" key="1">
    <source>
        <dbReference type="ARBA" id="ARBA00022527"/>
    </source>
</evidence>
<evidence type="ECO:0000313" key="7">
    <source>
        <dbReference type="EMBL" id="CAI8047032.1"/>
    </source>
</evidence>
<sequence length="158" mass="17554">MKTSGAMRTTTTESDRERCGWTGTRLRVLFWKGSFGQVVKAYDTEAAISCSKTTSVLSLSSSPTISTQLQLPRRLSQPHSEVCPAVVHGAFLPLSPLLNIIHCDLKPENILLCNRKRSAIRIVDFGSSCQVGQREDLEKGPGGNWMLRTPGEVWMDRY</sequence>
<comment type="caution">
    <text evidence="7">The sequence shown here is derived from an EMBL/GenBank/DDBJ whole genome shotgun (WGS) entry which is preliminary data.</text>
</comment>
<keyword evidence="5" id="KW-0067">ATP-binding</keyword>
<evidence type="ECO:0000256" key="3">
    <source>
        <dbReference type="ARBA" id="ARBA00022741"/>
    </source>
</evidence>
<dbReference type="InterPro" id="IPR000719">
    <property type="entry name" value="Prot_kinase_dom"/>
</dbReference>
<dbReference type="PROSITE" id="PS00108">
    <property type="entry name" value="PROTEIN_KINASE_ST"/>
    <property type="match status" value="1"/>
</dbReference>
<organism evidence="7 8">
    <name type="scientific">Geodia barretti</name>
    <name type="common">Barrett's horny sponge</name>
    <dbReference type="NCBI Taxonomy" id="519541"/>
    <lineage>
        <taxon>Eukaryota</taxon>
        <taxon>Metazoa</taxon>
        <taxon>Porifera</taxon>
        <taxon>Demospongiae</taxon>
        <taxon>Heteroscleromorpha</taxon>
        <taxon>Tetractinellida</taxon>
        <taxon>Astrophorina</taxon>
        <taxon>Geodiidae</taxon>
        <taxon>Geodia</taxon>
    </lineage>
</organism>
<evidence type="ECO:0000313" key="8">
    <source>
        <dbReference type="Proteomes" id="UP001174909"/>
    </source>
</evidence>
<dbReference type="GO" id="GO:0005524">
    <property type="term" value="F:ATP binding"/>
    <property type="evidence" value="ECO:0007669"/>
    <property type="project" value="UniProtKB-KW"/>
</dbReference>
<dbReference type="AlphaFoldDB" id="A0AA35TH66"/>
<keyword evidence="8" id="KW-1185">Reference proteome</keyword>
<dbReference type="Gene3D" id="1.10.510.10">
    <property type="entry name" value="Transferase(Phosphotransferase) domain 1"/>
    <property type="match status" value="1"/>
</dbReference>
<keyword evidence="4 7" id="KW-0418">Kinase</keyword>
<evidence type="ECO:0000259" key="6">
    <source>
        <dbReference type="PROSITE" id="PS50011"/>
    </source>
</evidence>
<dbReference type="SUPFAM" id="SSF56112">
    <property type="entry name" value="Protein kinase-like (PK-like)"/>
    <property type="match status" value="2"/>
</dbReference>
<name>A0AA35TH66_GEOBA</name>
<dbReference type="Pfam" id="PF00069">
    <property type="entry name" value="Pkinase"/>
    <property type="match status" value="1"/>
</dbReference>
<evidence type="ECO:0000256" key="5">
    <source>
        <dbReference type="ARBA" id="ARBA00022840"/>
    </source>
</evidence>
<reference evidence="7" key="1">
    <citation type="submission" date="2023-03" db="EMBL/GenBank/DDBJ databases">
        <authorList>
            <person name="Steffen K."/>
            <person name="Cardenas P."/>
        </authorList>
    </citation>
    <scope>NUCLEOTIDE SEQUENCE</scope>
</reference>
<dbReference type="InterPro" id="IPR050494">
    <property type="entry name" value="Ser_Thr_dual-spec_kinase"/>
</dbReference>
<keyword evidence="1" id="KW-0723">Serine/threonine-protein kinase</keyword>
<evidence type="ECO:0000256" key="2">
    <source>
        <dbReference type="ARBA" id="ARBA00022679"/>
    </source>
</evidence>
<dbReference type="InterPro" id="IPR008271">
    <property type="entry name" value="Ser/Thr_kinase_AS"/>
</dbReference>
<dbReference type="InterPro" id="IPR011009">
    <property type="entry name" value="Kinase-like_dom_sf"/>
</dbReference>